<name>A0A2H0C274_9BACT</name>
<proteinExistence type="predicted"/>
<accession>A0A2H0C274</accession>
<comment type="caution">
    <text evidence="1">The sequence shown here is derived from an EMBL/GenBank/DDBJ whole genome shotgun (WGS) entry which is preliminary data.</text>
</comment>
<protein>
    <submittedName>
        <fullName evidence="1">Uncharacterized protein</fullName>
    </submittedName>
</protein>
<dbReference type="Proteomes" id="UP000229699">
    <property type="component" value="Unassembled WGS sequence"/>
</dbReference>
<organism evidence="1 2">
    <name type="scientific">Candidatus Roizmanbacteria bacterium CG22_combo_CG10-13_8_21_14_all_34_12</name>
    <dbReference type="NCBI Taxonomy" id="1974860"/>
    <lineage>
        <taxon>Bacteria</taxon>
        <taxon>Candidatus Roizmaniibacteriota</taxon>
    </lineage>
</organism>
<evidence type="ECO:0000313" key="1">
    <source>
        <dbReference type="EMBL" id="PIP63470.1"/>
    </source>
</evidence>
<dbReference type="Gene3D" id="3.40.630.10">
    <property type="entry name" value="Zn peptidases"/>
    <property type="match status" value="1"/>
</dbReference>
<sequence length="261" mass="30566">MALFEFVHIPEKNIFYDVIGTNPFCMFFAGIHGHEGGVYRPLKNILNNLPSNFFSRIELLKANPPSLKLGVRGVENRDINRDFCEKTKNKSWISKEIMELIDLYPSIEYVFSFHEETDKEGYREGKMAEIETFERDPNSFYMYDAFNSDESSTDEIMPFYYPLCLSLIENGFTLYDGYDDYKDDPHETVQLNPVTNGYCKQPSNKTGFEDGSFENWVITQGMKRSFVFEIPSGITKERKQEMVKIIFQKFIIPFLNQFKTF</sequence>
<dbReference type="AlphaFoldDB" id="A0A2H0C274"/>
<reference evidence="1 2" key="1">
    <citation type="submission" date="2017-09" db="EMBL/GenBank/DDBJ databases">
        <title>Depth-based differentiation of microbial function through sediment-hosted aquifers and enrichment of novel symbionts in the deep terrestrial subsurface.</title>
        <authorList>
            <person name="Probst A.J."/>
            <person name="Ladd B."/>
            <person name="Jarett J.K."/>
            <person name="Geller-Mcgrath D.E."/>
            <person name="Sieber C.M."/>
            <person name="Emerson J.B."/>
            <person name="Anantharaman K."/>
            <person name="Thomas B.C."/>
            <person name="Malmstrom R."/>
            <person name="Stieglmeier M."/>
            <person name="Klingl A."/>
            <person name="Woyke T."/>
            <person name="Ryan C.M."/>
            <person name="Banfield J.F."/>
        </authorList>
    </citation>
    <scope>NUCLEOTIDE SEQUENCE [LARGE SCALE GENOMIC DNA]</scope>
    <source>
        <strain evidence="1">CG22_combo_CG10-13_8_21_14_all_34_12</strain>
    </source>
</reference>
<evidence type="ECO:0000313" key="2">
    <source>
        <dbReference type="Proteomes" id="UP000229699"/>
    </source>
</evidence>
<gene>
    <name evidence="1" type="ORF">COW97_02280</name>
</gene>
<dbReference type="SUPFAM" id="SSF53187">
    <property type="entry name" value="Zn-dependent exopeptidases"/>
    <property type="match status" value="1"/>
</dbReference>
<dbReference type="EMBL" id="PCTC01000047">
    <property type="protein sequence ID" value="PIP63470.1"/>
    <property type="molecule type" value="Genomic_DNA"/>
</dbReference>